<dbReference type="InterPro" id="IPR009056">
    <property type="entry name" value="Cyt_c-like_dom"/>
</dbReference>
<dbReference type="PROSITE" id="PS51007">
    <property type="entry name" value="CYTC"/>
    <property type="match status" value="1"/>
</dbReference>
<evidence type="ECO:0000256" key="4">
    <source>
        <dbReference type="ARBA" id="ARBA00022982"/>
    </source>
</evidence>
<evidence type="ECO:0000256" key="7">
    <source>
        <dbReference type="SAM" id="SignalP"/>
    </source>
</evidence>
<dbReference type="InterPro" id="IPR002324">
    <property type="entry name" value="Cyt_c_ID"/>
</dbReference>
<evidence type="ECO:0000256" key="6">
    <source>
        <dbReference type="PIRSR" id="PIRSR602324-1"/>
    </source>
</evidence>
<feature type="domain" description="Cytochrome c" evidence="8">
    <location>
        <begin position="34"/>
        <end position="119"/>
    </location>
</feature>
<dbReference type="SUPFAM" id="SSF46626">
    <property type="entry name" value="Cytochrome c"/>
    <property type="match status" value="1"/>
</dbReference>
<feature type="chain" id="PRO_5011189971" evidence="7">
    <location>
        <begin position="35"/>
        <end position="119"/>
    </location>
</feature>
<keyword evidence="1" id="KW-0813">Transport</keyword>
<keyword evidence="4" id="KW-0249">Electron transport</keyword>
<dbReference type="GO" id="GO:0020037">
    <property type="term" value="F:heme binding"/>
    <property type="evidence" value="ECO:0007669"/>
    <property type="project" value="InterPro"/>
</dbReference>
<keyword evidence="3 6" id="KW-0479">Metal-binding</keyword>
<reference evidence="9 10" key="1">
    <citation type="submission" date="2018-03" db="EMBL/GenBank/DDBJ databases">
        <authorList>
            <person name="Keele B.F."/>
        </authorList>
    </citation>
    <scope>NUCLEOTIDE SEQUENCE [LARGE SCALE GENOMIC DNA]</scope>
    <source>
        <strain evidence="9 10">AU19729</strain>
    </source>
</reference>
<dbReference type="PRINTS" id="PR00606">
    <property type="entry name" value="CYTCHROMECID"/>
</dbReference>
<evidence type="ECO:0000256" key="5">
    <source>
        <dbReference type="ARBA" id="ARBA00023004"/>
    </source>
</evidence>
<comment type="PTM">
    <text evidence="6">Binds 1 heme c group covalently per subunit.</text>
</comment>
<protein>
    <submittedName>
        <fullName evidence="9">Cytochrome C</fullName>
    </submittedName>
</protein>
<comment type="caution">
    <text evidence="9">The sequence shown here is derived from an EMBL/GenBank/DDBJ whole genome shotgun (WGS) entry which is preliminary data.</text>
</comment>
<feature type="binding site" description="covalent" evidence="6">
    <location>
        <position position="52"/>
    </location>
    <ligand>
        <name>heme c</name>
        <dbReference type="ChEBI" id="CHEBI:61717"/>
    </ligand>
</feature>
<name>A0A228EDE3_9BURK</name>
<evidence type="ECO:0000313" key="9">
    <source>
        <dbReference type="EMBL" id="PRF52718.1"/>
    </source>
</evidence>
<dbReference type="GO" id="GO:0009055">
    <property type="term" value="F:electron transfer activity"/>
    <property type="evidence" value="ECO:0007669"/>
    <property type="project" value="InterPro"/>
</dbReference>
<feature type="signal peptide" evidence="7">
    <location>
        <begin position="1"/>
        <end position="34"/>
    </location>
</feature>
<dbReference type="Gene3D" id="1.10.760.10">
    <property type="entry name" value="Cytochrome c-like domain"/>
    <property type="match status" value="1"/>
</dbReference>
<proteinExistence type="predicted"/>
<evidence type="ECO:0000259" key="8">
    <source>
        <dbReference type="PROSITE" id="PS51007"/>
    </source>
</evidence>
<dbReference type="EMBL" id="PVGH01000120">
    <property type="protein sequence ID" value="PRF52718.1"/>
    <property type="molecule type" value="Genomic_DNA"/>
</dbReference>
<accession>A0A228EDE3</accession>
<dbReference type="InterPro" id="IPR036909">
    <property type="entry name" value="Cyt_c-like_dom_sf"/>
</dbReference>
<sequence>MKPAVPPAENRMKPTILRALLATLLAGGAAAASAQQADGLTLAQRKNCMACHAVGKPLMGPSFHDIARRYAPRGDAADYLAQSIVKGSVGVWGNVPMPANTQLTTAEAHTLAQWVMSLH</sequence>
<evidence type="ECO:0000313" key="10">
    <source>
        <dbReference type="Proteomes" id="UP000238982"/>
    </source>
</evidence>
<dbReference type="GO" id="GO:0005506">
    <property type="term" value="F:iron ion binding"/>
    <property type="evidence" value="ECO:0007669"/>
    <property type="project" value="InterPro"/>
</dbReference>
<keyword evidence="7" id="KW-0732">Signal</keyword>
<dbReference type="AlphaFoldDB" id="A0A228EDE3"/>
<organism evidence="9 10">
    <name type="scientific">Burkholderia multivorans</name>
    <dbReference type="NCBI Taxonomy" id="87883"/>
    <lineage>
        <taxon>Bacteria</taxon>
        <taxon>Pseudomonadati</taxon>
        <taxon>Pseudomonadota</taxon>
        <taxon>Betaproteobacteria</taxon>
        <taxon>Burkholderiales</taxon>
        <taxon>Burkholderiaceae</taxon>
        <taxon>Burkholderia</taxon>
        <taxon>Burkholderia cepacia complex</taxon>
    </lineage>
</organism>
<dbReference type="Proteomes" id="UP000238982">
    <property type="component" value="Unassembled WGS sequence"/>
</dbReference>
<keyword evidence="5 6" id="KW-0408">Iron</keyword>
<feature type="binding site" description="covalent" evidence="6">
    <location>
        <position position="48"/>
    </location>
    <ligand>
        <name>heme c</name>
        <dbReference type="ChEBI" id="CHEBI:61717"/>
    </ligand>
</feature>
<evidence type="ECO:0000256" key="1">
    <source>
        <dbReference type="ARBA" id="ARBA00022448"/>
    </source>
</evidence>
<dbReference type="Pfam" id="PF00034">
    <property type="entry name" value="Cytochrom_C"/>
    <property type="match status" value="1"/>
</dbReference>
<feature type="binding site" description="covalent" evidence="6">
    <location>
        <position position="97"/>
    </location>
    <ligand>
        <name>heme c</name>
        <dbReference type="ChEBI" id="CHEBI:61717"/>
    </ligand>
</feature>
<gene>
    <name evidence="9" type="ORF">C6Q15_31295</name>
</gene>
<dbReference type="OrthoDB" id="9814063at2"/>
<evidence type="ECO:0000256" key="3">
    <source>
        <dbReference type="ARBA" id="ARBA00022723"/>
    </source>
</evidence>
<keyword evidence="2 6" id="KW-0349">Heme</keyword>
<evidence type="ECO:0000256" key="2">
    <source>
        <dbReference type="ARBA" id="ARBA00022617"/>
    </source>
</evidence>